<keyword evidence="2 5" id="KW-0456">Lyase</keyword>
<comment type="caution">
    <text evidence="6">The sequence shown here is derived from an EMBL/GenBank/DDBJ whole genome shotgun (WGS) entry which is preliminary data.</text>
</comment>
<name>A0A501WL49_9RHOB</name>
<proteinExistence type="inferred from homology"/>
<dbReference type="Gene3D" id="3.40.50.11240">
    <property type="entry name" value="Ethanolamine ammonia-lyase light chain (EutC)"/>
    <property type="match status" value="1"/>
</dbReference>
<dbReference type="HAMAP" id="MF_00601">
    <property type="entry name" value="EutC"/>
    <property type="match status" value="1"/>
</dbReference>
<sequence length="267" mass="28038">MSDKPPSTGRDPWAALGALTPARIALGRAGASLPTRPRLDFQLAHARARTAVHASLDLAGLAARLEPLGLETLTLASAAESRAEYLQRPDRGRRLDDASRAILAGRERPAEAPEVVFVIGDGLSALAITANAAPFLEVMVPALRAAGWRIGPLAIVTQARVAIGDEIGAALGASMVVVLIGERPGLSSPDSLGLYLTAHPRPGLTDEARNCVSNVRAEGLSHAAAAHKLLYLMTEARRRGLSGVALKEEAEALADEAPRRRNFLLDG</sequence>
<accession>A0A501WL49</accession>
<dbReference type="GO" id="GO:0031471">
    <property type="term" value="C:ethanolamine degradation polyhedral organelle"/>
    <property type="evidence" value="ECO:0007669"/>
    <property type="project" value="UniProtKB-UniRule"/>
</dbReference>
<dbReference type="PIRSF" id="PIRSF018982">
    <property type="entry name" value="EutC"/>
    <property type="match status" value="1"/>
</dbReference>
<dbReference type="Proteomes" id="UP000319255">
    <property type="component" value="Unassembled WGS sequence"/>
</dbReference>
<dbReference type="GO" id="GO:0006520">
    <property type="term" value="P:amino acid metabolic process"/>
    <property type="evidence" value="ECO:0007669"/>
    <property type="project" value="InterPro"/>
</dbReference>
<evidence type="ECO:0000256" key="4">
    <source>
        <dbReference type="ARBA" id="ARBA00024446"/>
    </source>
</evidence>
<comment type="subunit">
    <text evidence="5">The basic unit is a heterodimer which dimerizes to form tetramers. The heterotetramers trimerize; 6 large subunits form a core ring with 6 small subunits projecting outwards.</text>
</comment>
<evidence type="ECO:0000313" key="7">
    <source>
        <dbReference type="Proteomes" id="UP000319255"/>
    </source>
</evidence>
<evidence type="ECO:0000256" key="1">
    <source>
        <dbReference type="ARBA" id="ARBA00022628"/>
    </source>
</evidence>
<keyword evidence="7" id="KW-1185">Reference proteome</keyword>
<comment type="catalytic activity">
    <reaction evidence="5">
        <text>ethanolamine = acetaldehyde + NH4(+)</text>
        <dbReference type="Rhea" id="RHEA:15313"/>
        <dbReference type="ChEBI" id="CHEBI:15343"/>
        <dbReference type="ChEBI" id="CHEBI:28938"/>
        <dbReference type="ChEBI" id="CHEBI:57603"/>
        <dbReference type="EC" id="4.3.1.7"/>
    </reaction>
</comment>
<feature type="binding site" evidence="5">
    <location>
        <position position="161"/>
    </location>
    <ligand>
        <name>adenosylcob(III)alamin</name>
        <dbReference type="ChEBI" id="CHEBI:18408"/>
    </ligand>
</feature>
<dbReference type="GO" id="GO:0008851">
    <property type="term" value="F:ethanolamine ammonia-lyase activity"/>
    <property type="evidence" value="ECO:0007669"/>
    <property type="project" value="UniProtKB-UniRule"/>
</dbReference>
<evidence type="ECO:0000256" key="5">
    <source>
        <dbReference type="HAMAP-Rule" id="MF_00601"/>
    </source>
</evidence>
<dbReference type="OrthoDB" id="114248at2"/>
<organism evidence="6 7">
    <name type="scientific">Amaricoccus solimangrovi</name>
    <dbReference type="NCBI Taxonomy" id="2589815"/>
    <lineage>
        <taxon>Bacteria</taxon>
        <taxon>Pseudomonadati</taxon>
        <taxon>Pseudomonadota</taxon>
        <taxon>Alphaproteobacteria</taxon>
        <taxon>Rhodobacterales</taxon>
        <taxon>Paracoccaceae</taxon>
        <taxon>Amaricoccus</taxon>
    </lineage>
</organism>
<dbReference type="GO" id="GO:0031419">
    <property type="term" value="F:cobalamin binding"/>
    <property type="evidence" value="ECO:0007669"/>
    <property type="project" value="UniProtKB-UniRule"/>
</dbReference>
<keyword evidence="1 5" id="KW-0846">Cobalamin</keyword>
<evidence type="ECO:0000313" key="6">
    <source>
        <dbReference type="EMBL" id="TPE50239.1"/>
    </source>
</evidence>
<protein>
    <recommendedName>
        <fullName evidence="5">Ethanolamine ammonia-lyase small subunit</fullName>
        <shortName evidence="5">EAL small subunit</shortName>
        <ecNumber evidence="5">4.3.1.7</ecNumber>
    </recommendedName>
</protein>
<dbReference type="NCBIfam" id="NF003971">
    <property type="entry name" value="PRK05465.1"/>
    <property type="match status" value="1"/>
</dbReference>
<dbReference type="EC" id="4.3.1.7" evidence="5"/>
<gene>
    <name evidence="5" type="primary">eutC</name>
    <name evidence="6" type="ORF">FJM51_12710</name>
</gene>
<evidence type="ECO:0000256" key="3">
    <source>
        <dbReference type="ARBA" id="ARBA00023285"/>
    </source>
</evidence>
<comment type="subcellular location">
    <subcellularLocation>
        <location evidence="5">Bacterial microcompartment</location>
    </subcellularLocation>
</comment>
<dbReference type="PANTHER" id="PTHR39330:SF1">
    <property type="entry name" value="ETHANOLAMINE AMMONIA-LYASE SMALL SUBUNIT"/>
    <property type="match status" value="1"/>
</dbReference>
<dbReference type="PANTHER" id="PTHR39330">
    <property type="entry name" value="ETHANOLAMINE AMMONIA-LYASE LIGHT CHAIN"/>
    <property type="match status" value="1"/>
</dbReference>
<keyword evidence="3 5" id="KW-0170">Cobalt</keyword>
<keyword evidence="4 5" id="KW-1283">Bacterial microcompartment</keyword>
<dbReference type="InterPro" id="IPR009246">
    <property type="entry name" value="EutC"/>
</dbReference>
<dbReference type="RefSeq" id="WP_140454523.1">
    <property type="nucleotide sequence ID" value="NZ_VFRP01000011.1"/>
</dbReference>
<dbReference type="InterPro" id="IPR042251">
    <property type="entry name" value="EutC_C"/>
</dbReference>
<evidence type="ECO:0000256" key="2">
    <source>
        <dbReference type="ARBA" id="ARBA00023239"/>
    </source>
</evidence>
<dbReference type="Pfam" id="PF05985">
    <property type="entry name" value="EutC"/>
    <property type="match status" value="1"/>
</dbReference>
<comment type="function">
    <text evidence="5">Catalyzes the deamination of various vicinal amino-alcohols to oxo compounds. Allows this organism to utilize ethanolamine as the sole source of nitrogen and carbon in the presence of external vitamin B12.</text>
</comment>
<dbReference type="Gene3D" id="1.10.30.40">
    <property type="entry name" value="Ethanolamine ammonia-lyase light chain (EutC), N-terminal domain"/>
    <property type="match status" value="1"/>
</dbReference>
<feature type="binding site" evidence="5">
    <location>
        <position position="182"/>
    </location>
    <ligand>
        <name>adenosylcob(III)alamin</name>
        <dbReference type="ChEBI" id="CHEBI:18408"/>
    </ligand>
</feature>
<dbReference type="GO" id="GO:0046336">
    <property type="term" value="P:ethanolamine catabolic process"/>
    <property type="evidence" value="ECO:0007669"/>
    <property type="project" value="UniProtKB-UniRule"/>
</dbReference>
<feature type="binding site" evidence="5">
    <location>
        <position position="211"/>
    </location>
    <ligand>
        <name>adenosylcob(III)alamin</name>
        <dbReference type="ChEBI" id="CHEBI:18408"/>
    </ligand>
</feature>
<reference evidence="6 7" key="1">
    <citation type="submission" date="2019-06" db="EMBL/GenBank/DDBJ databases">
        <title>A novel bacterium of genus Amaricoccus, isolated from marine sediment.</title>
        <authorList>
            <person name="Huang H."/>
            <person name="Mo K."/>
            <person name="Hu Y."/>
        </authorList>
    </citation>
    <scope>NUCLEOTIDE SEQUENCE [LARGE SCALE GENOMIC DNA]</scope>
    <source>
        <strain evidence="6 7">HB172011</strain>
    </source>
</reference>
<dbReference type="AlphaFoldDB" id="A0A501WL49"/>
<comment type="pathway">
    <text evidence="5">Amine and polyamine degradation; ethanolamine degradation.</text>
</comment>
<dbReference type="EMBL" id="VFRP01000011">
    <property type="protein sequence ID" value="TPE50239.1"/>
    <property type="molecule type" value="Genomic_DNA"/>
</dbReference>
<dbReference type="InterPro" id="IPR042255">
    <property type="entry name" value="EutC_N"/>
</dbReference>
<dbReference type="UniPathway" id="UPA00560"/>
<dbReference type="GO" id="GO:0009350">
    <property type="term" value="C:ethanolamine ammonia-lyase complex"/>
    <property type="evidence" value="ECO:0007669"/>
    <property type="project" value="UniProtKB-UniRule"/>
</dbReference>
<comment type="cofactor">
    <cofactor evidence="5">
        <name>adenosylcob(III)alamin</name>
        <dbReference type="ChEBI" id="CHEBI:18408"/>
    </cofactor>
    <text evidence="5">Binds between the large and small subunits.</text>
</comment>
<comment type="similarity">
    <text evidence="5">Belongs to the EutC family.</text>
</comment>